<protein>
    <submittedName>
        <fullName evidence="2">Uncharacterized protein</fullName>
    </submittedName>
</protein>
<evidence type="ECO:0000313" key="2">
    <source>
        <dbReference type="EMBL" id="GHI50385.1"/>
    </source>
</evidence>
<name>A0ABQ3R3G1_STRRR</name>
<reference evidence="3" key="1">
    <citation type="submission" date="2023-07" db="EMBL/GenBank/DDBJ databases">
        <title>Whole genome shotgun sequence of Streptomyces achromogenes subsp. rubradiris NBRC 14000.</title>
        <authorList>
            <person name="Komaki H."/>
            <person name="Tamura T."/>
        </authorList>
    </citation>
    <scope>NUCLEOTIDE SEQUENCE [LARGE SCALE GENOMIC DNA]</scope>
    <source>
        <strain evidence="3">NBRC 14000</strain>
    </source>
</reference>
<comment type="caution">
    <text evidence="2">The sequence shown here is derived from an EMBL/GenBank/DDBJ whole genome shotgun (WGS) entry which is preliminary data.</text>
</comment>
<dbReference type="EMBL" id="BNEA01000001">
    <property type="protein sequence ID" value="GHI50385.1"/>
    <property type="molecule type" value="Genomic_DNA"/>
</dbReference>
<sequence>MILHRVPYVQPSPACRCPVQVCGGIIPDPDCPDHGDRKSPAMERHEADGERCRELRSTRP</sequence>
<keyword evidence="3" id="KW-1185">Reference proteome</keyword>
<dbReference type="Proteomes" id="UP000646738">
    <property type="component" value="Unassembled WGS sequence"/>
</dbReference>
<organism evidence="2 3">
    <name type="scientific">Streptomyces rubradiris</name>
    <name type="common">Streptomyces achromogenes subsp. rubradiris</name>
    <dbReference type="NCBI Taxonomy" id="285531"/>
    <lineage>
        <taxon>Bacteria</taxon>
        <taxon>Bacillati</taxon>
        <taxon>Actinomycetota</taxon>
        <taxon>Actinomycetes</taxon>
        <taxon>Kitasatosporales</taxon>
        <taxon>Streptomycetaceae</taxon>
        <taxon>Streptomyces</taxon>
    </lineage>
</organism>
<gene>
    <name evidence="2" type="ORF">Srubr_02310</name>
</gene>
<evidence type="ECO:0000256" key="1">
    <source>
        <dbReference type="SAM" id="MobiDB-lite"/>
    </source>
</evidence>
<feature type="compositionally biased region" description="Basic and acidic residues" evidence="1">
    <location>
        <begin position="31"/>
        <end position="60"/>
    </location>
</feature>
<feature type="region of interest" description="Disordered" evidence="1">
    <location>
        <begin position="28"/>
        <end position="60"/>
    </location>
</feature>
<dbReference type="RefSeq" id="WP_189999676.1">
    <property type="nucleotide sequence ID" value="NZ_BNCB01000032.1"/>
</dbReference>
<accession>A0ABQ3R3G1</accession>
<proteinExistence type="predicted"/>
<evidence type="ECO:0000313" key="3">
    <source>
        <dbReference type="Proteomes" id="UP000646738"/>
    </source>
</evidence>